<accession>A0A6N2MLL5</accession>
<organism evidence="1">
    <name type="scientific">Salix viminalis</name>
    <name type="common">Common osier</name>
    <name type="synonym">Basket willow</name>
    <dbReference type="NCBI Taxonomy" id="40686"/>
    <lineage>
        <taxon>Eukaryota</taxon>
        <taxon>Viridiplantae</taxon>
        <taxon>Streptophyta</taxon>
        <taxon>Embryophyta</taxon>
        <taxon>Tracheophyta</taxon>
        <taxon>Spermatophyta</taxon>
        <taxon>Magnoliopsida</taxon>
        <taxon>eudicotyledons</taxon>
        <taxon>Gunneridae</taxon>
        <taxon>Pentapetalae</taxon>
        <taxon>rosids</taxon>
        <taxon>fabids</taxon>
        <taxon>Malpighiales</taxon>
        <taxon>Salicaceae</taxon>
        <taxon>Saliceae</taxon>
        <taxon>Salix</taxon>
    </lineage>
</organism>
<proteinExistence type="predicted"/>
<protein>
    <submittedName>
        <fullName evidence="1">Uncharacterized protein</fullName>
    </submittedName>
</protein>
<reference evidence="1" key="1">
    <citation type="submission" date="2019-03" db="EMBL/GenBank/DDBJ databases">
        <authorList>
            <person name="Mank J."/>
            <person name="Almeida P."/>
        </authorList>
    </citation>
    <scope>NUCLEOTIDE SEQUENCE</scope>
    <source>
        <strain evidence="1">78183</strain>
    </source>
</reference>
<evidence type="ECO:0000313" key="1">
    <source>
        <dbReference type="EMBL" id="VFU55094.1"/>
    </source>
</evidence>
<dbReference type="AlphaFoldDB" id="A0A6N2MLL5"/>
<name>A0A6N2MLL5_SALVM</name>
<dbReference type="EMBL" id="CAADRP010001874">
    <property type="protein sequence ID" value="VFU55094.1"/>
    <property type="molecule type" value="Genomic_DNA"/>
</dbReference>
<gene>
    <name evidence="1" type="ORF">SVIM_LOCUS389718</name>
</gene>
<sequence>MVASVTDPTFLPWKQYRLIMSALSFSLSTKILHLVVDCQTSYTIWLTLEEAPSNPRII</sequence>